<dbReference type="OrthoDB" id="2266637at2759"/>
<keyword evidence="2" id="KW-1185">Reference proteome</keyword>
<dbReference type="AlphaFoldDB" id="A0A7R9R049"/>
<evidence type="ECO:0000313" key="2">
    <source>
        <dbReference type="Proteomes" id="UP000728032"/>
    </source>
</evidence>
<protein>
    <submittedName>
        <fullName evidence="1">Uncharacterized protein</fullName>
    </submittedName>
</protein>
<organism evidence="1">
    <name type="scientific">Oppiella nova</name>
    <dbReference type="NCBI Taxonomy" id="334625"/>
    <lineage>
        <taxon>Eukaryota</taxon>
        <taxon>Metazoa</taxon>
        <taxon>Ecdysozoa</taxon>
        <taxon>Arthropoda</taxon>
        <taxon>Chelicerata</taxon>
        <taxon>Arachnida</taxon>
        <taxon>Acari</taxon>
        <taxon>Acariformes</taxon>
        <taxon>Sarcoptiformes</taxon>
        <taxon>Oribatida</taxon>
        <taxon>Brachypylina</taxon>
        <taxon>Oppioidea</taxon>
        <taxon>Oppiidae</taxon>
        <taxon>Oppiella</taxon>
    </lineage>
</organism>
<sequence>MANDLTYDGGRLLKMEVDYSNTVDERIPTCQQLAKEGKLQEALDSLLALEKQTRTVSDIR</sequence>
<dbReference type="EMBL" id="CAJPVJ010032717">
    <property type="protein sequence ID" value="CAG2180616.1"/>
    <property type="molecule type" value="Genomic_DNA"/>
</dbReference>
<feature type="non-terminal residue" evidence="1">
    <location>
        <position position="60"/>
    </location>
</feature>
<proteinExistence type="predicted"/>
<dbReference type="Proteomes" id="UP000728032">
    <property type="component" value="Unassembled WGS sequence"/>
</dbReference>
<accession>A0A7R9R049</accession>
<reference evidence="1" key="1">
    <citation type="submission" date="2020-11" db="EMBL/GenBank/DDBJ databases">
        <authorList>
            <person name="Tran Van P."/>
        </authorList>
    </citation>
    <scope>NUCLEOTIDE SEQUENCE</scope>
</reference>
<gene>
    <name evidence="1" type="ORF">ONB1V03_LOCUS20037</name>
</gene>
<dbReference type="EMBL" id="OC947542">
    <property type="protein sequence ID" value="CAD7663479.1"/>
    <property type="molecule type" value="Genomic_DNA"/>
</dbReference>
<name>A0A7R9R049_9ACAR</name>
<evidence type="ECO:0000313" key="1">
    <source>
        <dbReference type="EMBL" id="CAD7663479.1"/>
    </source>
</evidence>